<evidence type="ECO:0000313" key="1">
    <source>
        <dbReference type="EMBL" id="HEB13382.1"/>
    </source>
</evidence>
<proteinExistence type="predicted"/>
<comment type="caution">
    <text evidence="1">The sequence shown here is derived from an EMBL/GenBank/DDBJ whole genome shotgun (WGS) entry which is preliminary data.</text>
</comment>
<dbReference type="Proteomes" id="UP000885695">
    <property type="component" value="Unassembled WGS sequence"/>
</dbReference>
<protein>
    <submittedName>
        <fullName evidence="1">PIG-L family deacetylase</fullName>
    </submittedName>
</protein>
<dbReference type="SUPFAM" id="SSF102588">
    <property type="entry name" value="LmbE-like"/>
    <property type="match status" value="1"/>
</dbReference>
<name>A0A7C1T7B6_UNCC3</name>
<dbReference type="GO" id="GO:0016811">
    <property type="term" value="F:hydrolase activity, acting on carbon-nitrogen (but not peptide) bonds, in linear amides"/>
    <property type="evidence" value="ECO:0007669"/>
    <property type="project" value="TreeGrafter"/>
</dbReference>
<organism evidence="1">
    <name type="scientific">candidate division CPR3 bacterium</name>
    <dbReference type="NCBI Taxonomy" id="2268181"/>
    <lineage>
        <taxon>Bacteria</taxon>
        <taxon>Bacteria division CPR3</taxon>
    </lineage>
</organism>
<dbReference type="AlphaFoldDB" id="A0A7C1T7B6"/>
<gene>
    <name evidence="1" type="ORF">ENI13_00195</name>
</gene>
<accession>A0A7C1T7B6</accession>
<dbReference type="InterPro" id="IPR024078">
    <property type="entry name" value="LmbE-like_dom_sf"/>
</dbReference>
<dbReference type="Gene3D" id="3.40.50.10320">
    <property type="entry name" value="LmbE-like"/>
    <property type="match status" value="1"/>
</dbReference>
<reference evidence="1" key="1">
    <citation type="journal article" date="2020" name="mSystems">
        <title>Genome- and Community-Level Interaction Insights into Carbon Utilization and Element Cycling Functions of Hydrothermarchaeota in Hydrothermal Sediment.</title>
        <authorList>
            <person name="Zhou Z."/>
            <person name="Liu Y."/>
            <person name="Xu W."/>
            <person name="Pan J."/>
            <person name="Luo Z.H."/>
            <person name="Li M."/>
        </authorList>
    </citation>
    <scope>NUCLEOTIDE SEQUENCE [LARGE SCALE GENOMIC DNA]</scope>
    <source>
        <strain evidence="1">HyVt-369</strain>
    </source>
</reference>
<dbReference type="EMBL" id="DRHL01000009">
    <property type="protein sequence ID" value="HEB13382.1"/>
    <property type="molecule type" value="Genomic_DNA"/>
</dbReference>
<dbReference type="PANTHER" id="PTHR12993">
    <property type="entry name" value="N-ACETYLGLUCOSAMINYL-PHOSPHATIDYLINOSITOL DE-N-ACETYLASE-RELATED"/>
    <property type="match status" value="1"/>
</dbReference>
<dbReference type="Pfam" id="PF02585">
    <property type="entry name" value="PIG-L"/>
    <property type="match status" value="1"/>
</dbReference>
<dbReference type="InterPro" id="IPR003737">
    <property type="entry name" value="GlcNAc_PI_deacetylase-related"/>
</dbReference>
<sequence length="237" mass="26408">MTKNIKTPEKVLTIFAHPDDVDFSSAGTLAKWAAKGSKITCLVCTDGSKGSDDPKMTSAKLAKVRMKEQRDAGKVLGVKNVIFLGHKDGELLVDFKLKEDIAKIIRQVRPDVVITTDPLFLYSTKRGFVNHSDHRAAGQAAIDAVFPLARDRLNFPHHEKEGIGPHKVKILLLVAFEDAEHYEDITKTMEKKIEALKQHRSQVGGNDFSKRIRERSKMLGKKPGFGYAEGFKKVELA</sequence>
<dbReference type="PANTHER" id="PTHR12993:SF28">
    <property type="entry name" value="LMBE FAMILY PROTEIN"/>
    <property type="match status" value="1"/>
</dbReference>